<dbReference type="PANTHER" id="PTHR31727">
    <property type="entry name" value="OLEOYL-ACYL CARRIER PROTEIN THIOESTERASE 1, CHLOROPLASTIC"/>
    <property type="match status" value="1"/>
</dbReference>
<keyword evidence="11" id="KW-1185">Reference proteome</keyword>
<dbReference type="EMBL" id="JACJKU010000017">
    <property type="protein sequence ID" value="MBM6940435.1"/>
    <property type="molecule type" value="Genomic_DNA"/>
</dbReference>
<evidence type="ECO:0000256" key="5">
    <source>
        <dbReference type="ARBA" id="ARBA00022946"/>
    </source>
</evidence>
<evidence type="ECO:0000259" key="8">
    <source>
        <dbReference type="Pfam" id="PF01643"/>
    </source>
</evidence>
<keyword evidence="6" id="KW-0443">Lipid metabolism</keyword>
<gene>
    <name evidence="10" type="ORF">H5975_02835</name>
</gene>
<dbReference type="Pfam" id="PF20791">
    <property type="entry name" value="Acyl-ACP_TE_C"/>
    <property type="match status" value="1"/>
</dbReference>
<dbReference type="CDD" id="cd00586">
    <property type="entry name" value="4HBT"/>
    <property type="match status" value="1"/>
</dbReference>
<reference evidence="10 11" key="1">
    <citation type="journal article" date="2021" name="Sci. Rep.">
        <title>The distribution of antibiotic resistance genes in chicken gut microbiota commensals.</title>
        <authorList>
            <person name="Juricova H."/>
            <person name="Matiasovicova J."/>
            <person name="Kubasova T."/>
            <person name="Cejkova D."/>
            <person name="Rychlik I."/>
        </authorList>
    </citation>
    <scope>NUCLEOTIDE SEQUENCE [LARGE SCALE GENOMIC DNA]</scope>
    <source>
        <strain evidence="10 11">An574</strain>
    </source>
</reference>
<dbReference type="RefSeq" id="WP_204784809.1">
    <property type="nucleotide sequence ID" value="NZ_CALVGD010000034.1"/>
</dbReference>
<dbReference type="InterPro" id="IPR045023">
    <property type="entry name" value="FATA/B"/>
</dbReference>
<evidence type="ECO:0000313" key="11">
    <source>
        <dbReference type="Proteomes" id="UP000785625"/>
    </source>
</evidence>
<evidence type="ECO:0000256" key="1">
    <source>
        <dbReference type="ARBA" id="ARBA00006500"/>
    </source>
</evidence>
<comment type="similarity">
    <text evidence="1">Belongs to the acyl-ACP thioesterase family.</text>
</comment>
<dbReference type="Pfam" id="PF01643">
    <property type="entry name" value="Acyl-ACP_TE"/>
    <property type="match status" value="1"/>
</dbReference>
<feature type="domain" description="Acyl-ACP thioesterase N-terminal hotdog" evidence="8">
    <location>
        <begin position="5"/>
        <end position="134"/>
    </location>
</feature>
<evidence type="ECO:0000256" key="3">
    <source>
        <dbReference type="ARBA" id="ARBA00022801"/>
    </source>
</evidence>
<evidence type="ECO:0000256" key="6">
    <source>
        <dbReference type="ARBA" id="ARBA00023098"/>
    </source>
</evidence>
<dbReference type="PANTHER" id="PTHR31727:SF6">
    <property type="entry name" value="OLEOYL-ACYL CARRIER PROTEIN THIOESTERASE 1, CHLOROPLASTIC"/>
    <property type="match status" value="1"/>
</dbReference>
<evidence type="ECO:0000256" key="4">
    <source>
        <dbReference type="ARBA" id="ARBA00022832"/>
    </source>
</evidence>
<keyword evidence="3" id="KW-0378">Hydrolase</keyword>
<keyword evidence="4" id="KW-0276">Fatty acid metabolism</keyword>
<feature type="domain" description="Acyl-ACP thioesterase-like C-terminal" evidence="9">
    <location>
        <begin position="155"/>
        <end position="250"/>
    </location>
</feature>
<dbReference type="InterPro" id="IPR049427">
    <property type="entry name" value="Acyl-ACP_TE_C"/>
</dbReference>
<keyword evidence="5" id="KW-0809">Transit peptide</keyword>
<dbReference type="Proteomes" id="UP000785625">
    <property type="component" value="Unassembled WGS sequence"/>
</dbReference>
<dbReference type="InterPro" id="IPR029069">
    <property type="entry name" value="HotDog_dom_sf"/>
</dbReference>
<comment type="caution">
    <text evidence="10">The sequence shown here is derived from an EMBL/GenBank/DDBJ whole genome shotgun (WGS) entry which is preliminary data.</text>
</comment>
<dbReference type="Gene3D" id="3.10.129.10">
    <property type="entry name" value="Hotdog Thioesterase"/>
    <property type="match status" value="1"/>
</dbReference>
<keyword evidence="2" id="KW-0444">Lipid biosynthesis</keyword>
<evidence type="ECO:0000256" key="7">
    <source>
        <dbReference type="ARBA" id="ARBA00023160"/>
    </source>
</evidence>
<organism evidence="10 11">
    <name type="scientific">Limosilactobacillus coleohominis</name>
    <dbReference type="NCBI Taxonomy" id="181675"/>
    <lineage>
        <taxon>Bacteria</taxon>
        <taxon>Bacillati</taxon>
        <taxon>Bacillota</taxon>
        <taxon>Bacilli</taxon>
        <taxon>Lactobacillales</taxon>
        <taxon>Lactobacillaceae</taxon>
        <taxon>Limosilactobacillus</taxon>
    </lineage>
</organism>
<evidence type="ECO:0000259" key="9">
    <source>
        <dbReference type="Pfam" id="PF20791"/>
    </source>
</evidence>
<name>A0ABS2GVY3_9LACO</name>
<protein>
    <submittedName>
        <fullName evidence="10">Acyl-ACP thioesterase</fullName>
    </submittedName>
</protein>
<sequence>MAESSVFSMNHQVNYYECDPSGHISLSTLIALIILASEKQNAELGVDEHTTLKMGGGWVIIDYEAHFNKEWPRESDVIQLQTQVLAYNKFFVVRQFMILNAAGEQIGEIKGLFVYMDLTKRRMAKIPTAIMAPYAEKSTIRLPKVARPDKVKLDDNWQSSQYQVRYFDIDYNGHVNNAKYFDWMLDTLDHEFLKNHQIVGLRMNYEHEVRPQTTVVSQSLGPQKSDQQIVTQHKIMVGNDECATATIKWK</sequence>
<evidence type="ECO:0000313" key="10">
    <source>
        <dbReference type="EMBL" id="MBM6940435.1"/>
    </source>
</evidence>
<proteinExistence type="inferred from homology"/>
<keyword evidence="7" id="KW-0275">Fatty acid biosynthesis</keyword>
<dbReference type="InterPro" id="IPR002864">
    <property type="entry name" value="Acyl-ACP_thioesterase_NHD"/>
</dbReference>
<accession>A0ABS2GVY3</accession>
<evidence type="ECO:0000256" key="2">
    <source>
        <dbReference type="ARBA" id="ARBA00022516"/>
    </source>
</evidence>
<dbReference type="SUPFAM" id="SSF54637">
    <property type="entry name" value="Thioesterase/thiol ester dehydrase-isomerase"/>
    <property type="match status" value="2"/>
</dbReference>